<gene>
    <name evidence="3" type="ORF">EOT04_03405</name>
</gene>
<dbReference type="EMBL" id="SCKW01000053">
    <property type="protein sequence ID" value="RWZ78002.1"/>
    <property type="molecule type" value="Genomic_DNA"/>
</dbReference>
<keyword evidence="4" id="KW-1185">Reference proteome</keyword>
<keyword evidence="2" id="KW-0472">Membrane</keyword>
<accession>A0A4Q0AFR8</accession>
<feature type="compositionally biased region" description="Low complexity" evidence="1">
    <location>
        <begin position="47"/>
        <end position="57"/>
    </location>
</feature>
<organism evidence="3 4">
    <name type="scientific">Candidatus Chaera renei</name>
    <dbReference type="NCBI Taxonomy" id="2506947"/>
    <lineage>
        <taxon>Bacteria</taxon>
        <taxon>Candidatus Saccharimonadota</taxon>
        <taxon>Candidatus Saccharimonadia</taxon>
        <taxon>Candidatus Saccharimonadales</taxon>
        <taxon>Candidatus Saccharimonadaceae</taxon>
        <taxon>Candidatus Chaera</taxon>
    </lineage>
</organism>
<protein>
    <submittedName>
        <fullName evidence="3">Uncharacterized protein</fullName>
    </submittedName>
</protein>
<name>A0A4Q0AFR8_9BACT</name>
<feature type="transmembrane region" description="Helical" evidence="2">
    <location>
        <begin position="85"/>
        <end position="106"/>
    </location>
</feature>
<feature type="non-terminal residue" evidence="3">
    <location>
        <position position="218"/>
    </location>
</feature>
<feature type="region of interest" description="Disordered" evidence="1">
    <location>
        <begin position="1"/>
        <end position="82"/>
    </location>
</feature>
<feature type="compositionally biased region" description="Basic residues" evidence="1">
    <location>
        <begin position="1"/>
        <end position="11"/>
    </location>
</feature>
<evidence type="ECO:0000313" key="3">
    <source>
        <dbReference type="EMBL" id="RWZ78002.1"/>
    </source>
</evidence>
<feature type="compositionally biased region" description="Low complexity" evidence="1">
    <location>
        <begin position="110"/>
        <end position="140"/>
    </location>
</feature>
<sequence>MAIFHSSKHGRPAGPEGAPNAPAATPVRPESEQTFLFGDLSADNGQAAAETAPQAAAAEEDFFASRGWTQPETDNNKKNGRSKKALIGVGTALAGTAAVGAALFGLKAGDGKAPAKAPAAAGSPSPSGVGGLAPSAGPSAPETPGSPERLLRPAVIQTEQGPLEFTTPAMESLITYGEPGQPLSLAEAKHWADAYTSLTTNIDFLVTTNPVTIKNDVE</sequence>
<dbReference type="AlphaFoldDB" id="A0A4Q0AFR8"/>
<keyword evidence="2" id="KW-0812">Transmembrane</keyword>
<reference evidence="3" key="1">
    <citation type="submission" date="2019-01" db="EMBL/GenBank/DDBJ databases">
        <title>Genomic signatures and co-occurrence patterns of the ultra-small Saccharimodia (Patescibacteria phylum) suggest a symbiotic lifestyle.</title>
        <authorList>
            <person name="Lemos L."/>
            <person name="Medeiros J."/>
            <person name="Andreote F."/>
            <person name="Fernandes G."/>
            <person name="Varani A."/>
            <person name="Oliveira G."/>
            <person name="Pylro V."/>
        </authorList>
    </citation>
    <scope>NUCLEOTIDE SEQUENCE [LARGE SCALE GENOMIC DNA]</scope>
    <source>
        <strain evidence="3">AMD01</strain>
    </source>
</reference>
<evidence type="ECO:0000313" key="4">
    <source>
        <dbReference type="Proteomes" id="UP000289269"/>
    </source>
</evidence>
<comment type="caution">
    <text evidence="3">The sequence shown here is derived from an EMBL/GenBank/DDBJ whole genome shotgun (WGS) entry which is preliminary data.</text>
</comment>
<proteinExistence type="predicted"/>
<feature type="compositionally biased region" description="Low complexity" evidence="1">
    <location>
        <begin position="12"/>
        <end position="26"/>
    </location>
</feature>
<feature type="region of interest" description="Disordered" evidence="1">
    <location>
        <begin position="110"/>
        <end position="153"/>
    </location>
</feature>
<evidence type="ECO:0000256" key="1">
    <source>
        <dbReference type="SAM" id="MobiDB-lite"/>
    </source>
</evidence>
<evidence type="ECO:0000256" key="2">
    <source>
        <dbReference type="SAM" id="Phobius"/>
    </source>
</evidence>
<dbReference type="Proteomes" id="UP000289269">
    <property type="component" value="Unassembled WGS sequence"/>
</dbReference>
<keyword evidence="2" id="KW-1133">Transmembrane helix</keyword>